<dbReference type="InterPro" id="IPR043129">
    <property type="entry name" value="ATPase_NBD"/>
</dbReference>
<dbReference type="InterPro" id="IPR000835">
    <property type="entry name" value="HTH_MarR-typ"/>
</dbReference>
<reference evidence="3 4" key="1">
    <citation type="submission" date="2024-10" db="EMBL/GenBank/DDBJ databases">
        <title>The Natural Products Discovery Center: Release of the First 8490 Sequenced Strains for Exploring Actinobacteria Biosynthetic Diversity.</title>
        <authorList>
            <person name="Kalkreuter E."/>
            <person name="Kautsar S.A."/>
            <person name="Yang D."/>
            <person name="Bader C.D."/>
            <person name="Teijaro C.N."/>
            <person name="Fluegel L."/>
            <person name="Davis C.M."/>
            <person name="Simpson J.R."/>
            <person name="Lauterbach L."/>
            <person name="Steele A.D."/>
            <person name="Gui C."/>
            <person name="Meng S."/>
            <person name="Li G."/>
            <person name="Viehrig K."/>
            <person name="Ye F."/>
            <person name="Su P."/>
            <person name="Kiefer A.F."/>
            <person name="Nichols A."/>
            <person name="Cepeda A.J."/>
            <person name="Yan W."/>
            <person name="Fan B."/>
            <person name="Jiang Y."/>
            <person name="Adhikari A."/>
            <person name="Zheng C.-J."/>
            <person name="Schuster L."/>
            <person name="Cowan T.M."/>
            <person name="Smanski M.J."/>
            <person name="Chevrette M.G."/>
            <person name="De Carvalho L.P.S."/>
            <person name="Shen B."/>
        </authorList>
    </citation>
    <scope>NUCLEOTIDE SEQUENCE [LARGE SCALE GENOMIC DNA]</scope>
    <source>
        <strain evidence="3 4">NPDC050545</strain>
    </source>
</reference>
<dbReference type="InterPro" id="IPR036390">
    <property type="entry name" value="WH_DNA-bd_sf"/>
</dbReference>
<dbReference type="Pfam" id="PF01047">
    <property type="entry name" value="MarR"/>
    <property type="match status" value="1"/>
</dbReference>
<proteinExistence type="inferred from homology"/>
<dbReference type="PANTHER" id="PTHR18964:SF149">
    <property type="entry name" value="BIFUNCTIONAL UDP-N-ACETYLGLUCOSAMINE 2-EPIMERASE_N-ACETYLMANNOSAMINE KINASE"/>
    <property type="match status" value="1"/>
</dbReference>
<evidence type="ECO:0000256" key="1">
    <source>
        <dbReference type="ARBA" id="ARBA00006479"/>
    </source>
</evidence>
<comment type="caution">
    <text evidence="3">The sequence shown here is derived from an EMBL/GenBank/DDBJ whole genome shotgun (WGS) entry which is preliminary data.</text>
</comment>
<evidence type="ECO:0000259" key="2">
    <source>
        <dbReference type="Pfam" id="PF01047"/>
    </source>
</evidence>
<dbReference type="Pfam" id="PF00480">
    <property type="entry name" value="ROK"/>
    <property type="match status" value="1"/>
</dbReference>
<evidence type="ECO:0000313" key="4">
    <source>
        <dbReference type="Proteomes" id="UP001612741"/>
    </source>
</evidence>
<dbReference type="Gene3D" id="1.10.10.10">
    <property type="entry name" value="Winged helix-like DNA-binding domain superfamily/Winged helix DNA-binding domain"/>
    <property type="match status" value="1"/>
</dbReference>
<dbReference type="InterPro" id="IPR036388">
    <property type="entry name" value="WH-like_DNA-bd_sf"/>
</dbReference>
<dbReference type="SUPFAM" id="SSF53067">
    <property type="entry name" value="Actin-like ATPase domain"/>
    <property type="match status" value="2"/>
</dbReference>
<sequence>MTNHIPVTARGLVLRLLRDTGPLPRAELARRSGLSATTMTKVVAQLIDEGCVVESASTALRVGRPATDVALVPGSYWVIGVGLGRIGLGDLLGRPHAARPLTGELPQEIGNLLTDHGVDRARVLGVGVAVPEPPGPRLAERLACSSGLAAVADHDARAMALAEARYGCRARDVLYVHVDKEVRAGAVLDGRPFGGGVIDLGHLRVAEQGPACACGGTGCLAALIGGHLPGELTGELAGHLAATLAAAVSVLGLGHIRLGGQLGEAGDVSLDRLRAALLARVAPALRAGVRVDRCGLGPEAGVLGGAALALERFFYG</sequence>
<dbReference type="Proteomes" id="UP001612741">
    <property type="component" value="Unassembled WGS sequence"/>
</dbReference>
<feature type="domain" description="HTH marR-type" evidence="2">
    <location>
        <begin position="12"/>
        <end position="53"/>
    </location>
</feature>
<keyword evidence="4" id="KW-1185">Reference proteome</keyword>
<dbReference type="RefSeq" id="WP_397084407.1">
    <property type="nucleotide sequence ID" value="NZ_JBITGY010000006.1"/>
</dbReference>
<comment type="similarity">
    <text evidence="1">Belongs to the ROK (NagC/XylR) family.</text>
</comment>
<dbReference type="PANTHER" id="PTHR18964">
    <property type="entry name" value="ROK (REPRESSOR, ORF, KINASE) FAMILY"/>
    <property type="match status" value="1"/>
</dbReference>
<dbReference type="EMBL" id="JBITGY010000006">
    <property type="protein sequence ID" value="MFI6500479.1"/>
    <property type="molecule type" value="Genomic_DNA"/>
</dbReference>
<accession>A0ABW7Z175</accession>
<dbReference type="SUPFAM" id="SSF46785">
    <property type="entry name" value="Winged helix' DNA-binding domain"/>
    <property type="match status" value="1"/>
</dbReference>
<gene>
    <name evidence="3" type="ORF">ACIBG2_24085</name>
</gene>
<name>A0ABW7Z175_9ACTN</name>
<protein>
    <submittedName>
        <fullName evidence="3">ROK family protein</fullName>
    </submittedName>
</protein>
<evidence type="ECO:0000313" key="3">
    <source>
        <dbReference type="EMBL" id="MFI6500479.1"/>
    </source>
</evidence>
<dbReference type="InterPro" id="IPR000600">
    <property type="entry name" value="ROK"/>
</dbReference>
<dbReference type="Gene3D" id="3.30.420.40">
    <property type="match status" value="3"/>
</dbReference>
<organism evidence="3 4">
    <name type="scientific">Nonomuraea typhae</name>
    <dbReference type="NCBI Taxonomy" id="2603600"/>
    <lineage>
        <taxon>Bacteria</taxon>
        <taxon>Bacillati</taxon>
        <taxon>Actinomycetota</taxon>
        <taxon>Actinomycetes</taxon>
        <taxon>Streptosporangiales</taxon>
        <taxon>Streptosporangiaceae</taxon>
        <taxon>Nonomuraea</taxon>
    </lineage>
</organism>